<accession>E8X7N9</accession>
<evidence type="ECO:0000313" key="2">
    <source>
        <dbReference type="Proteomes" id="UP000000343"/>
    </source>
</evidence>
<keyword evidence="1" id="KW-0614">Plasmid</keyword>
<dbReference type="PaxDb" id="1198114-AciX9_4536"/>
<sequence>MESFVYLLVPTCLYVAWRIIVAQRKIEPEDISGLPGTGPIRLGNGLHAYRSKAKSVVKSAPGRVAVMPPSDWKKVEEHRYPQRKAS</sequence>
<geneLocation type="plasmid" evidence="1 2">
    <name>pACIX904</name>
</geneLocation>
<reference evidence="2" key="1">
    <citation type="submission" date="2011-01" db="EMBL/GenBank/DDBJ databases">
        <title>Complete sequence of plasmid4 of Acidobacterium sp. MP5ACTX9.</title>
        <authorList>
            <consortium name="US DOE Joint Genome Institute"/>
            <person name="Lucas S."/>
            <person name="Copeland A."/>
            <person name="Lapidus A."/>
            <person name="Cheng J.-F."/>
            <person name="Goodwin L."/>
            <person name="Pitluck S."/>
            <person name="Teshima H."/>
            <person name="Detter J.C."/>
            <person name="Han C."/>
            <person name="Tapia R."/>
            <person name="Land M."/>
            <person name="Hauser L."/>
            <person name="Kyrpides N."/>
            <person name="Ivanova N."/>
            <person name="Ovchinnikova G."/>
            <person name="Pagani I."/>
            <person name="Rawat S.R."/>
            <person name="Mannisto M."/>
            <person name="Haggblom M.M."/>
            <person name="Woyke T."/>
        </authorList>
    </citation>
    <scope>NUCLEOTIDE SEQUENCE [LARGE SCALE GENOMIC DNA]</scope>
    <source>
        <strain evidence="2">MP5ACTX9</strain>
        <plasmid evidence="2">Plasmid pACIX904</plasmid>
    </source>
</reference>
<dbReference type="AlphaFoldDB" id="E8X7N9"/>
<gene>
    <name evidence="1" type="ordered locus">AciX9_4536</name>
</gene>
<dbReference type="EMBL" id="CP002484">
    <property type="protein sequence ID" value="ADW71473.1"/>
    <property type="molecule type" value="Genomic_DNA"/>
</dbReference>
<proteinExistence type="predicted"/>
<evidence type="ECO:0000313" key="1">
    <source>
        <dbReference type="EMBL" id="ADW71473.1"/>
    </source>
</evidence>
<name>E8X7N9_GRATM</name>
<keyword evidence="2" id="KW-1185">Reference proteome</keyword>
<dbReference type="Proteomes" id="UP000000343">
    <property type="component" value="Plasmid pACIX904"/>
</dbReference>
<dbReference type="KEGG" id="acm:AciX9_4536"/>
<organism evidence="2">
    <name type="scientific">Granulicella tundricola (strain ATCC BAA-1859 / DSM 23138 / MP5ACTX9)</name>
    <dbReference type="NCBI Taxonomy" id="1198114"/>
    <lineage>
        <taxon>Bacteria</taxon>
        <taxon>Pseudomonadati</taxon>
        <taxon>Acidobacteriota</taxon>
        <taxon>Terriglobia</taxon>
        <taxon>Terriglobales</taxon>
        <taxon>Acidobacteriaceae</taxon>
        <taxon>Granulicella</taxon>
    </lineage>
</organism>
<protein>
    <submittedName>
        <fullName evidence="1">Uncharacterized protein</fullName>
    </submittedName>
</protein>
<dbReference type="HOGENOM" id="CLU_2493549_0_0_0"/>